<feature type="region of interest" description="Disordered" evidence="1">
    <location>
        <begin position="55"/>
        <end position="79"/>
    </location>
</feature>
<name>A0A0S2LYP3_9MICC</name>
<dbReference type="Proteomes" id="UP000059574">
    <property type="component" value="Chromosome"/>
</dbReference>
<dbReference type="OrthoDB" id="4932393at2"/>
<feature type="chain" id="PRO_5039339660" description="Lipoprotein" evidence="2">
    <location>
        <begin position="22"/>
        <end position="324"/>
    </location>
</feature>
<feature type="compositionally biased region" description="Low complexity" evidence="1">
    <location>
        <begin position="57"/>
        <end position="79"/>
    </location>
</feature>
<evidence type="ECO:0000256" key="2">
    <source>
        <dbReference type="SAM" id="SignalP"/>
    </source>
</evidence>
<proteinExistence type="predicted"/>
<reference evidence="4" key="1">
    <citation type="submission" date="2015-11" db="EMBL/GenBank/DDBJ databases">
        <authorList>
            <person name="Kumar R."/>
            <person name="Singh D."/>
            <person name="Swarnkar M.K."/>
            <person name="Singh A.K."/>
            <person name="Kumar S."/>
        </authorList>
    </citation>
    <scope>NUCLEOTIDE SEQUENCE [LARGE SCALE GENOMIC DNA]</scope>
    <source>
        <strain evidence="4">ERGS4:06</strain>
    </source>
</reference>
<dbReference type="AlphaFoldDB" id="A0A0S2LYP3"/>
<evidence type="ECO:0008006" key="5">
    <source>
        <dbReference type="Google" id="ProtNLM"/>
    </source>
</evidence>
<keyword evidence="2" id="KW-0732">Signal</keyword>
<dbReference type="EMBL" id="CP013200">
    <property type="protein sequence ID" value="ALO66526.1"/>
    <property type="molecule type" value="Genomic_DNA"/>
</dbReference>
<dbReference type="RefSeq" id="WP_062287515.1">
    <property type="nucleotide sequence ID" value="NZ_CP013200.1"/>
</dbReference>
<evidence type="ECO:0000313" key="4">
    <source>
        <dbReference type="Proteomes" id="UP000059574"/>
    </source>
</evidence>
<gene>
    <name evidence="3" type="ORF">AS189_08515</name>
</gene>
<organism evidence="3 4">
    <name type="scientific">Arthrobacter alpinus</name>
    <dbReference type="NCBI Taxonomy" id="656366"/>
    <lineage>
        <taxon>Bacteria</taxon>
        <taxon>Bacillati</taxon>
        <taxon>Actinomycetota</taxon>
        <taxon>Actinomycetes</taxon>
        <taxon>Micrococcales</taxon>
        <taxon>Micrococcaceae</taxon>
        <taxon>Arthrobacter</taxon>
    </lineage>
</organism>
<reference evidence="3 4" key="2">
    <citation type="journal article" date="2016" name="J. Biotechnol.">
        <title>Complete genome sequence of Arthrobacter alpinus ERGS4:06, a yellow pigmented bacterium tolerant to cold and radiations isolated from Sikkim Himalaya.</title>
        <authorList>
            <person name="Kumar R."/>
            <person name="Singh D."/>
            <person name="Swarnkar M.K."/>
            <person name="Singh A.K."/>
            <person name="Kumar S."/>
        </authorList>
    </citation>
    <scope>NUCLEOTIDE SEQUENCE [LARGE SCALE GENOMIC DNA]</scope>
    <source>
        <strain evidence="3 4">ERGS4:06</strain>
    </source>
</reference>
<sequence>MRIRTLSLSISLGAMAFSALTACSGGASDPPGAGGEQGASEGAAVDEAALAPVVTDPATNAPGGAAPPTTGPSTAQPPSTVDIRAVDLANSAWLYSFGGFDLPVEVKLVNGEASSDGDGVPITYSLGDVVYGDVDGDGDDDAVARINRAQSMGSEGLWYLWLAEGPDTVQLKYPIAQTGRCSTYVESVVISDGGIALTEYQRIPGLDDAIPCSDPGTGLKKRTITVHSEGQDKWPVQTAPVAAWGGLCPGPRWNESSPGLVDLWAAPAKNSPVTATEAPDGGAMFEQKDAPLLQRDGWLLIGVKLSGMANEQGVTEMECAWALK</sequence>
<dbReference type="PROSITE" id="PS51257">
    <property type="entry name" value="PROKAR_LIPOPROTEIN"/>
    <property type="match status" value="1"/>
</dbReference>
<evidence type="ECO:0000313" key="3">
    <source>
        <dbReference type="EMBL" id="ALO66526.1"/>
    </source>
</evidence>
<feature type="signal peptide" evidence="2">
    <location>
        <begin position="1"/>
        <end position="21"/>
    </location>
</feature>
<accession>A0A0S2LYP3</accession>
<protein>
    <recommendedName>
        <fullName evidence="5">Lipoprotein</fullName>
    </recommendedName>
</protein>
<evidence type="ECO:0000256" key="1">
    <source>
        <dbReference type="SAM" id="MobiDB-lite"/>
    </source>
</evidence>